<protein>
    <submittedName>
        <fullName evidence="2">Uncharacterized protein</fullName>
    </submittedName>
</protein>
<evidence type="ECO:0000313" key="2">
    <source>
        <dbReference type="EMBL" id="TNN66212.1"/>
    </source>
</evidence>
<name>A0A4Z2HN51_9TELE</name>
<proteinExistence type="predicted"/>
<gene>
    <name evidence="2" type="ORF">EYF80_023551</name>
</gene>
<keyword evidence="3" id="KW-1185">Reference proteome</keyword>
<dbReference type="EMBL" id="SRLO01000223">
    <property type="protein sequence ID" value="TNN66212.1"/>
    <property type="molecule type" value="Genomic_DNA"/>
</dbReference>
<organism evidence="2 3">
    <name type="scientific">Liparis tanakae</name>
    <name type="common">Tanaka's snailfish</name>
    <dbReference type="NCBI Taxonomy" id="230148"/>
    <lineage>
        <taxon>Eukaryota</taxon>
        <taxon>Metazoa</taxon>
        <taxon>Chordata</taxon>
        <taxon>Craniata</taxon>
        <taxon>Vertebrata</taxon>
        <taxon>Euteleostomi</taxon>
        <taxon>Actinopterygii</taxon>
        <taxon>Neopterygii</taxon>
        <taxon>Teleostei</taxon>
        <taxon>Neoteleostei</taxon>
        <taxon>Acanthomorphata</taxon>
        <taxon>Eupercaria</taxon>
        <taxon>Perciformes</taxon>
        <taxon>Cottioidei</taxon>
        <taxon>Cottales</taxon>
        <taxon>Liparidae</taxon>
        <taxon>Liparis</taxon>
    </lineage>
</organism>
<sequence length="135" mass="14842">MVCRRRKRRTLSDVSAALASPAVRQVVSCSFISLCKPNKQQADTSWHNLHHSATFSLPKAAKRRRRSRLGRLPSRTVPFVCSISRACSLSRGPSASPEPELSQQSRQRPADCAHGPEGCRTDLQQLSHEPEAGGV</sequence>
<evidence type="ECO:0000256" key="1">
    <source>
        <dbReference type="SAM" id="MobiDB-lite"/>
    </source>
</evidence>
<dbReference type="Proteomes" id="UP000314294">
    <property type="component" value="Unassembled WGS sequence"/>
</dbReference>
<feature type="region of interest" description="Disordered" evidence="1">
    <location>
        <begin position="88"/>
        <end position="135"/>
    </location>
</feature>
<dbReference type="AlphaFoldDB" id="A0A4Z2HN51"/>
<comment type="caution">
    <text evidence="2">The sequence shown here is derived from an EMBL/GenBank/DDBJ whole genome shotgun (WGS) entry which is preliminary data.</text>
</comment>
<reference evidence="2 3" key="1">
    <citation type="submission" date="2019-03" db="EMBL/GenBank/DDBJ databases">
        <title>First draft genome of Liparis tanakae, snailfish: a comprehensive survey of snailfish specific genes.</title>
        <authorList>
            <person name="Kim W."/>
            <person name="Song I."/>
            <person name="Jeong J.-H."/>
            <person name="Kim D."/>
            <person name="Kim S."/>
            <person name="Ryu S."/>
            <person name="Song J.Y."/>
            <person name="Lee S.K."/>
        </authorList>
    </citation>
    <scope>NUCLEOTIDE SEQUENCE [LARGE SCALE GENOMIC DNA]</scope>
    <source>
        <tissue evidence="2">Muscle</tissue>
    </source>
</reference>
<evidence type="ECO:0000313" key="3">
    <source>
        <dbReference type="Proteomes" id="UP000314294"/>
    </source>
</evidence>
<accession>A0A4Z2HN51</accession>